<keyword evidence="2" id="KW-1185">Reference proteome</keyword>
<reference evidence="1" key="2">
    <citation type="submission" date="2020-09" db="EMBL/GenBank/DDBJ databases">
        <authorList>
            <person name="Sun Q."/>
            <person name="Zhou Y."/>
        </authorList>
    </citation>
    <scope>NUCLEOTIDE SEQUENCE</scope>
    <source>
        <strain evidence="1">CGMCC 1.15178</strain>
    </source>
</reference>
<protein>
    <submittedName>
        <fullName evidence="1">Uncharacterized protein</fullName>
    </submittedName>
</protein>
<proteinExistence type="predicted"/>
<dbReference type="EMBL" id="BMHP01000001">
    <property type="protein sequence ID" value="GGD46975.1"/>
    <property type="molecule type" value="Genomic_DNA"/>
</dbReference>
<gene>
    <name evidence="1" type="ORF">GCM10010911_00610</name>
</gene>
<reference evidence="1" key="1">
    <citation type="journal article" date="2014" name="Int. J. Syst. Evol. Microbiol.">
        <title>Complete genome sequence of Corynebacterium casei LMG S-19264T (=DSM 44701T), isolated from a smear-ripened cheese.</title>
        <authorList>
            <consortium name="US DOE Joint Genome Institute (JGI-PGF)"/>
            <person name="Walter F."/>
            <person name="Albersmeier A."/>
            <person name="Kalinowski J."/>
            <person name="Ruckert C."/>
        </authorList>
    </citation>
    <scope>NUCLEOTIDE SEQUENCE</scope>
    <source>
        <strain evidence="1">CGMCC 1.15178</strain>
    </source>
</reference>
<dbReference type="RefSeq" id="WP_188988028.1">
    <property type="nucleotide sequence ID" value="NZ_BMHP01000001.1"/>
</dbReference>
<evidence type="ECO:0000313" key="2">
    <source>
        <dbReference type="Proteomes" id="UP000612456"/>
    </source>
</evidence>
<accession>A0A916YJQ7</accession>
<dbReference type="AlphaFoldDB" id="A0A916YJQ7"/>
<sequence length="61" mass="6780">MTPGARMRHVADAAVLSDNDILAKLENGGEEMKTWLRKYNLRTGATEDLWTAGCAADRLHH</sequence>
<dbReference type="Proteomes" id="UP000612456">
    <property type="component" value="Unassembled WGS sequence"/>
</dbReference>
<evidence type="ECO:0000313" key="1">
    <source>
        <dbReference type="EMBL" id="GGD46975.1"/>
    </source>
</evidence>
<name>A0A916YJQ7_9BACL</name>
<organism evidence="1 2">
    <name type="scientific">Paenibacillus nasutitermitis</name>
    <dbReference type="NCBI Taxonomy" id="1652958"/>
    <lineage>
        <taxon>Bacteria</taxon>
        <taxon>Bacillati</taxon>
        <taxon>Bacillota</taxon>
        <taxon>Bacilli</taxon>
        <taxon>Bacillales</taxon>
        <taxon>Paenibacillaceae</taxon>
        <taxon>Paenibacillus</taxon>
    </lineage>
</organism>
<comment type="caution">
    <text evidence="1">The sequence shown here is derived from an EMBL/GenBank/DDBJ whole genome shotgun (WGS) entry which is preliminary data.</text>
</comment>